<proteinExistence type="inferred from homology"/>
<feature type="domain" description="Bacterial type II secretion system protein E" evidence="2">
    <location>
        <begin position="133"/>
        <end position="341"/>
    </location>
</feature>
<dbReference type="InterPro" id="IPR027417">
    <property type="entry name" value="P-loop_NTPase"/>
</dbReference>
<dbReference type="InterPro" id="IPR001482">
    <property type="entry name" value="T2SS/T4SS_dom"/>
</dbReference>
<comment type="caution">
    <text evidence="3">The sequence shown here is derived from an EMBL/GenBank/DDBJ whole genome shotgun (WGS) entry which is preliminary data.</text>
</comment>
<dbReference type="GO" id="GO:0016887">
    <property type="term" value="F:ATP hydrolysis activity"/>
    <property type="evidence" value="ECO:0007669"/>
    <property type="project" value="InterPro"/>
</dbReference>
<evidence type="ECO:0000256" key="1">
    <source>
        <dbReference type="ARBA" id="ARBA00006611"/>
    </source>
</evidence>
<dbReference type="AlphaFoldDB" id="A0A163XNH7"/>
<keyword evidence="4" id="KW-1185">Reference proteome</keyword>
<comment type="similarity">
    <text evidence="1">Belongs to the GSP E family.</text>
</comment>
<accession>A0A163XNH7</accession>
<evidence type="ECO:0000259" key="2">
    <source>
        <dbReference type="Pfam" id="PF00437"/>
    </source>
</evidence>
<organism evidence="3 4">
    <name type="scientific">Paenibacillus elgii</name>
    <dbReference type="NCBI Taxonomy" id="189691"/>
    <lineage>
        <taxon>Bacteria</taxon>
        <taxon>Bacillati</taxon>
        <taxon>Bacillota</taxon>
        <taxon>Bacilli</taxon>
        <taxon>Bacillales</taxon>
        <taxon>Paenibacillaceae</taxon>
        <taxon>Paenibacillus</taxon>
    </lineage>
</organism>
<dbReference type="SUPFAM" id="SSF52540">
    <property type="entry name" value="P-loop containing nucleoside triphosphate hydrolases"/>
    <property type="match status" value="1"/>
</dbReference>
<name>A0A163XNH7_9BACL</name>
<dbReference type="PANTHER" id="PTHR30486:SF6">
    <property type="entry name" value="TYPE IV PILUS RETRACTATION ATPASE PILT"/>
    <property type="match status" value="1"/>
</dbReference>
<dbReference type="EMBL" id="LQRA01000057">
    <property type="protein sequence ID" value="KZE78177.1"/>
    <property type="molecule type" value="Genomic_DNA"/>
</dbReference>
<dbReference type="Gene3D" id="3.30.450.380">
    <property type="match status" value="1"/>
</dbReference>
<protein>
    <recommendedName>
        <fullName evidence="2">Bacterial type II secretion system protein E domain-containing protein</fullName>
    </recommendedName>
</protein>
<evidence type="ECO:0000313" key="3">
    <source>
        <dbReference type="EMBL" id="KZE78177.1"/>
    </source>
</evidence>
<dbReference type="Proteomes" id="UP000076563">
    <property type="component" value="Unassembled WGS sequence"/>
</dbReference>
<sequence>MVSTITRELVYRWNDKIERKKYNVYLNRVRSLVNEYDYFIAGTPEARLVEMIVDAITGYDILHPFVANQAITNIDVQAFDDVRVMEDMRWRKPPISFGSEQKLQDYIHRLFLRLGGRFSLDNPLAKVEDEEWNLRIRAAGFDVSPDSPTLTIRKLRKEALGPEEIKYAMSDNIHKFLDFTAKAGYTVGFVGPFGSGKTTVLGTFISWMPTTKKVGLIQSSNEIPKVHPFMIRRMTREKVGERGRMISEIDILDFIKQENPQSIALGEFLDGAALTMLHILQLGIQSCFTYHANDPRGAIQAFVFMMMRAGGGYDVRYLIEELAKNMDLVVIMDRRRVREIIQFTGEIEEGSYMPVYKTLYKFNVESENKYELMGSWSRDYDVRLCDKLVEKAKLNGVPIPPELRLV</sequence>
<evidence type="ECO:0000313" key="4">
    <source>
        <dbReference type="Proteomes" id="UP000076563"/>
    </source>
</evidence>
<reference evidence="4" key="1">
    <citation type="submission" date="2016-01" db="EMBL/GenBank/DDBJ databases">
        <title>Draft genome of Chromobacterium sp. F49.</title>
        <authorList>
            <person name="Hong K.W."/>
        </authorList>
    </citation>
    <scope>NUCLEOTIDE SEQUENCE [LARGE SCALE GENOMIC DNA]</scope>
    <source>
        <strain evidence="4">M63</strain>
    </source>
</reference>
<dbReference type="Gene3D" id="3.40.50.300">
    <property type="entry name" value="P-loop containing nucleotide triphosphate hydrolases"/>
    <property type="match status" value="1"/>
</dbReference>
<dbReference type="Pfam" id="PF00437">
    <property type="entry name" value="T2SSE"/>
    <property type="match status" value="1"/>
</dbReference>
<gene>
    <name evidence="3" type="ORF">AV654_19570</name>
</gene>
<dbReference type="InterPro" id="IPR050921">
    <property type="entry name" value="T4SS_GSP_E_ATPase"/>
</dbReference>
<dbReference type="PANTHER" id="PTHR30486">
    <property type="entry name" value="TWITCHING MOTILITY PROTEIN PILT"/>
    <property type="match status" value="1"/>
</dbReference>